<feature type="domain" description="GFO/IDH/MocA-like oxidoreductase" evidence="3">
    <location>
        <begin position="168"/>
        <end position="259"/>
    </location>
</feature>
<dbReference type="Gene3D" id="3.30.360.10">
    <property type="entry name" value="Dihydrodipicolinate Reductase, domain 2"/>
    <property type="match status" value="1"/>
</dbReference>
<dbReference type="Gene3D" id="3.40.50.720">
    <property type="entry name" value="NAD(P)-binding Rossmann-like Domain"/>
    <property type="match status" value="1"/>
</dbReference>
<evidence type="ECO:0000313" key="5">
    <source>
        <dbReference type="Proteomes" id="UP000315440"/>
    </source>
</evidence>
<accession>A0A5C5ZKD6</accession>
<dbReference type="SUPFAM" id="SSF55347">
    <property type="entry name" value="Glyceraldehyde-3-phosphate dehydrogenase-like, C-terminal domain"/>
    <property type="match status" value="1"/>
</dbReference>
<evidence type="ECO:0000313" key="4">
    <source>
        <dbReference type="EMBL" id="TWT87251.1"/>
    </source>
</evidence>
<dbReference type="EC" id="1.1.99.28" evidence="4"/>
<dbReference type="AlphaFoldDB" id="A0A5C5ZKD6"/>
<dbReference type="PANTHER" id="PTHR43818:SF11">
    <property type="entry name" value="BCDNA.GH03377"/>
    <property type="match status" value="1"/>
</dbReference>
<dbReference type="InterPro" id="IPR000683">
    <property type="entry name" value="Gfo/Idh/MocA-like_OxRdtase_N"/>
</dbReference>
<keyword evidence="1 4" id="KW-0560">Oxidoreductase</keyword>
<dbReference type="GO" id="GO:0000166">
    <property type="term" value="F:nucleotide binding"/>
    <property type="evidence" value="ECO:0007669"/>
    <property type="project" value="InterPro"/>
</dbReference>
<keyword evidence="5" id="KW-1185">Reference proteome</keyword>
<dbReference type="SUPFAM" id="SSF51735">
    <property type="entry name" value="NAD(P)-binding Rossmann-fold domains"/>
    <property type="match status" value="1"/>
</dbReference>
<sequence length="347" mass="36970">MIRIGVAGLGFMGMVHYLSYQKLPGVKVVAIADRHPERLAGDWKGVRGNFGPAGQQMDLAGVATFATHEEMIDRADLDLIDICLPPALHADAAVRALGAGRHVFCEKPMALIVEDCQRMGAAADAAGKHLLIGHVLPFFPEYAWALREIRCGGHGRLLGASFKRVISDPAWLANYWNPAAVGGPLLDLHVHDAHFIRLAIGMPATITSRGSHRHGLPEHWQSLMGFDSGAVVHAESGVIGQPGRPFLQGFEIRLERATLAFEFAVDGDGENATAGYHCPPTIYDASGAATHVTLGDGDPMRAFEAELAHAVDVVAHGADPGPLACDLAADALTICSRQAESLQKQQA</sequence>
<dbReference type="Pfam" id="PF01408">
    <property type="entry name" value="GFO_IDH_MocA"/>
    <property type="match status" value="1"/>
</dbReference>
<dbReference type="EMBL" id="SJPQ01000003">
    <property type="protein sequence ID" value="TWT87251.1"/>
    <property type="molecule type" value="Genomic_DNA"/>
</dbReference>
<evidence type="ECO:0000259" key="2">
    <source>
        <dbReference type="Pfam" id="PF01408"/>
    </source>
</evidence>
<proteinExistence type="predicted"/>
<dbReference type="InterPro" id="IPR036291">
    <property type="entry name" value="NAD(P)-bd_dom_sf"/>
</dbReference>
<evidence type="ECO:0000259" key="3">
    <source>
        <dbReference type="Pfam" id="PF22725"/>
    </source>
</evidence>
<dbReference type="InterPro" id="IPR055170">
    <property type="entry name" value="GFO_IDH_MocA-like_dom"/>
</dbReference>
<organism evidence="4 5">
    <name type="scientific">Pseudobythopirellula maris</name>
    <dbReference type="NCBI Taxonomy" id="2527991"/>
    <lineage>
        <taxon>Bacteria</taxon>
        <taxon>Pseudomonadati</taxon>
        <taxon>Planctomycetota</taxon>
        <taxon>Planctomycetia</taxon>
        <taxon>Pirellulales</taxon>
        <taxon>Lacipirellulaceae</taxon>
        <taxon>Pseudobythopirellula</taxon>
    </lineage>
</organism>
<dbReference type="RefSeq" id="WP_146401229.1">
    <property type="nucleotide sequence ID" value="NZ_SJPQ01000003.1"/>
</dbReference>
<dbReference type="Proteomes" id="UP000315440">
    <property type="component" value="Unassembled WGS sequence"/>
</dbReference>
<dbReference type="Pfam" id="PF22725">
    <property type="entry name" value="GFO_IDH_MocA_C3"/>
    <property type="match status" value="1"/>
</dbReference>
<protein>
    <submittedName>
        <fullName evidence="4">Glucose--fructose oxidoreductase</fullName>
        <ecNumber evidence="4">1.1.99.28</ecNumber>
    </submittedName>
</protein>
<name>A0A5C5ZKD6_9BACT</name>
<dbReference type="OrthoDB" id="9783105at2"/>
<dbReference type="GO" id="GO:0047061">
    <property type="term" value="F:glucose-fructose oxidoreductase activity"/>
    <property type="evidence" value="ECO:0007669"/>
    <property type="project" value="UniProtKB-EC"/>
</dbReference>
<evidence type="ECO:0000256" key="1">
    <source>
        <dbReference type="ARBA" id="ARBA00023002"/>
    </source>
</evidence>
<comment type="caution">
    <text evidence="4">The sequence shown here is derived from an EMBL/GenBank/DDBJ whole genome shotgun (WGS) entry which is preliminary data.</text>
</comment>
<gene>
    <name evidence="4" type="primary">gfo_3</name>
    <name evidence="4" type="ORF">Mal64_27890</name>
</gene>
<dbReference type="PANTHER" id="PTHR43818">
    <property type="entry name" value="BCDNA.GH03377"/>
    <property type="match status" value="1"/>
</dbReference>
<reference evidence="4 5" key="1">
    <citation type="submission" date="2019-02" db="EMBL/GenBank/DDBJ databases">
        <title>Deep-cultivation of Planctomycetes and their phenomic and genomic characterization uncovers novel biology.</title>
        <authorList>
            <person name="Wiegand S."/>
            <person name="Jogler M."/>
            <person name="Boedeker C."/>
            <person name="Pinto D."/>
            <person name="Vollmers J."/>
            <person name="Rivas-Marin E."/>
            <person name="Kohn T."/>
            <person name="Peeters S.H."/>
            <person name="Heuer A."/>
            <person name="Rast P."/>
            <person name="Oberbeckmann S."/>
            <person name="Bunk B."/>
            <person name="Jeske O."/>
            <person name="Meyerdierks A."/>
            <person name="Storesund J.E."/>
            <person name="Kallscheuer N."/>
            <person name="Luecker S."/>
            <person name="Lage O.M."/>
            <person name="Pohl T."/>
            <person name="Merkel B.J."/>
            <person name="Hornburger P."/>
            <person name="Mueller R.-W."/>
            <person name="Bruemmer F."/>
            <person name="Labrenz M."/>
            <person name="Spormann A.M."/>
            <person name="Op Den Camp H."/>
            <person name="Overmann J."/>
            <person name="Amann R."/>
            <person name="Jetten M.S.M."/>
            <person name="Mascher T."/>
            <person name="Medema M.H."/>
            <person name="Devos D.P."/>
            <person name="Kaster A.-K."/>
            <person name="Ovreas L."/>
            <person name="Rohde M."/>
            <person name="Galperin M.Y."/>
            <person name="Jogler C."/>
        </authorList>
    </citation>
    <scope>NUCLEOTIDE SEQUENCE [LARGE SCALE GENOMIC DNA]</scope>
    <source>
        <strain evidence="4 5">Mal64</strain>
    </source>
</reference>
<dbReference type="InterPro" id="IPR050463">
    <property type="entry name" value="Gfo/Idh/MocA_oxidrdct_glycsds"/>
</dbReference>
<feature type="domain" description="Gfo/Idh/MocA-like oxidoreductase N-terminal" evidence="2">
    <location>
        <begin position="2"/>
        <end position="134"/>
    </location>
</feature>